<dbReference type="AlphaFoldDB" id="T1KE56"/>
<reference evidence="1" key="2">
    <citation type="submission" date="2015-06" db="UniProtKB">
        <authorList>
            <consortium name="EnsemblMetazoa"/>
        </authorList>
    </citation>
    <scope>IDENTIFICATION</scope>
</reference>
<proteinExistence type="predicted"/>
<organism evidence="1 2">
    <name type="scientific">Tetranychus urticae</name>
    <name type="common">Two-spotted spider mite</name>
    <dbReference type="NCBI Taxonomy" id="32264"/>
    <lineage>
        <taxon>Eukaryota</taxon>
        <taxon>Metazoa</taxon>
        <taxon>Ecdysozoa</taxon>
        <taxon>Arthropoda</taxon>
        <taxon>Chelicerata</taxon>
        <taxon>Arachnida</taxon>
        <taxon>Acari</taxon>
        <taxon>Acariformes</taxon>
        <taxon>Trombidiformes</taxon>
        <taxon>Prostigmata</taxon>
        <taxon>Eleutherengona</taxon>
        <taxon>Raphignathae</taxon>
        <taxon>Tetranychoidea</taxon>
        <taxon>Tetranychidae</taxon>
        <taxon>Tetranychus</taxon>
    </lineage>
</organism>
<dbReference type="EMBL" id="CAEY01002033">
    <property type="status" value="NOT_ANNOTATED_CDS"/>
    <property type="molecule type" value="Genomic_DNA"/>
</dbReference>
<protein>
    <submittedName>
        <fullName evidence="1">Uncharacterized protein</fullName>
    </submittedName>
</protein>
<keyword evidence="2" id="KW-1185">Reference proteome</keyword>
<dbReference type="Proteomes" id="UP000015104">
    <property type="component" value="Unassembled WGS sequence"/>
</dbReference>
<name>T1KE56_TETUR</name>
<reference evidence="2" key="1">
    <citation type="submission" date="2011-08" db="EMBL/GenBank/DDBJ databases">
        <authorList>
            <person name="Rombauts S."/>
        </authorList>
    </citation>
    <scope>NUCLEOTIDE SEQUENCE</scope>
    <source>
        <strain evidence="2">London</strain>
    </source>
</reference>
<accession>T1KE56</accession>
<dbReference type="HOGENOM" id="CLU_3427032_0_0_1"/>
<dbReference type="EnsemblMetazoa" id="tetur09g05370.1">
    <property type="protein sequence ID" value="tetur09g05370.1"/>
    <property type="gene ID" value="tetur09g05370"/>
</dbReference>
<evidence type="ECO:0000313" key="2">
    <source>
        <dbReference type="Proteomes" id="UP000015104"/>
    </source>
</evidence>
<sequence>MENARSKYFWMIYVTFAESMA</sequence>
<evidence type="ECO:0000313" key="1">
    <source>
        <dbReference type="EnsemblMetazoa" id="tetur09g05370.1"/>
    </source>
</evidence>